<dbReference type="GO" id="GO:0043420">
    <property type="term" value="P:anthranilate metabolic process"/>
    <property type="evidence" value="ECO:0007669"/>
    <property type="project" value="TreeGrafter"/>
</dbReference>
<sequence length="400" mass="42136">MAHSLDLADPLAHARGRFRLPDGIVYADGNSLGALPAAAPAHLAHVVESEWGQGLIRSWNDAGWIDAPAQLGARIAPLIGAHADEVIVADSVSVNLFKLLAAGLTPRRRTIVTLAGDFPTDSYIAQGLANLLGNVTLREIPLADIVTALDDQTAILLLTHVHYQSGARHDMAALTAPAHAAGALTLWDLSHSAGAIAVDLNAANADLAVGCGYKFLNGGPGAPAWLFVARRHQKRLENPLSGWMGHARPFAFEPGYTPAPGMARWLAGTMPILALAALNAGLATFDGLAPAAIEAKAAALTTHFIDRVAHIPGITLATPRDPAARGAHVALAHDHAQPLTQALIAHRVIPDFRTPNLIRFGFAPLTSRFADVETAAATLAHLIETQAWTNPAYHQSRKVT</sequence>
<reference evidence="5 6" key="1">
    <citation type="submission" date="2020-07" db="EMBL/GenBank/DDBJ databases">
        <title>Complete genome sequence for Sandaracinobacter sp. M6.</title>
        <authorList>
            <person name="Tang Y."/>
            <person name="Liu Q."/>
            <person name="Guo Z."/>
            <person name="Lei P."/>
            <person name="Huang B."/>
        </authorList>
    </citation>
    <scope>NUCLEOTIDE SEQUENCE [LARGE SCALE GENOMIC DNA]</scope>
    <source>
        <strain evidence="5 6">M6</strain>
    </source>
</reference>
<dbReference type="AlphaFoldDB" id="A0A7G5IK58"/>
<dbReference type="GO" id="GO:0019441">
    <property type="term" value="P:L-tryptophan catabolic process to kynurenine"/>
    <property type="evidence" value="ECO:0007669"/>
    <property type="project" value="TreeGrafter"/>
</dbReference>
<evidence type="ECO:0000256" key="2">
    <source>
        <dbReference type="ARBA" id="ARBA00022801"/>
    </source>
</evidence>
<proteinExistence type="inferred from homology"/>
<dbReference type="UniPathway" id="UPA00334">
    <property type="reaction ID" value="UER00455"/>
</dbReference>
<evidence type="ECO:0000256" key="3">
    <source>
        <dbReference type="ARBA" id="ARBA00022898"/>
    </source>
</evidence>
<evidence type="ECO:0000256" key="1">
    <source>
        <dbReference type="ARBA" id="ARBA00022642"/>
    </source>
</evidence>
<dbReference type="Gene3D" id="3.90.1150.10">
    <property type="entry name" value="Aspartate Aminotransferase, domain 1"/>
    <property type="match status" value="1"/>
</dbReference>
<dbReference type="InterPro" id="IPR015421">
    <property type="entry name" value="PyrdxlP-dep_Trfase_major"/>
</dbReference>
<dbReference type="Proteomes" id="UP000515292">
    <property type="component" value="Chromosome"/>
</dbReference>
<keyword evidence="5" id="KW-0808">Transferase</keyword>
<evidence type="ECO:0000256" key="4">
    <source>
        <dbReference type="PIRNR" id="PIRNR038800"/>
    </source>
</evidence>
<dbReference type="GO" id="GO:0030170">
    <property type="term" value="F:pyridoxal phosphate binding"/>
    <property type="evidence" value="ECO:0007669"/>
    <property type="project" value="InterPro"/>
</dbReference>
<comment type="catalytic activity">
    <reaction evidence="4">
        <text>3-hydroxy-L-kynurenine + H2O = 3-hydroxyanthranilate + L-alanine + H(+)</text>
        <dbReference type="Rhea" id="RHEA:25143"/>
        <dbReference type="ChEBI" id="CHEBI:15377"/>
        <dbReference type="ChEBI" id="CHEBI:15378"/>
        <dbReference type="ChEBI" id="CHEBI:36559"/>
        <dbReference type="ChEBI" id="CHEBI:57972"/>
        <dbReference type="ChEBI" id="CHEBI:58125"/>
        <dbReference type="EC" id="3.7.1.3"/>
    </reaction>
</comment>
<dbReference type="GO" id="GO:0030429">
    <property type="term" value="F:kynureninase activity"/>
    <property type="evidence" value="ECO:0007669"/>
    <property type="project" value="UniProtKB-EC"/>
</dbReference>
<dbReference type="GO" id="GO:0005737">
    <property type="term" value="C:cytoplasm"/>
    <property type="evidence" value="ECO:0007669"/>
    <property type="project" value="InterPro"/>
</dbReference>
<accession>A0A7G5IK58</accession>
<dbReference type="RefSeq" id="WP_182297573.1">
    <property type="nucleotide sequence ID" value="NZ_CP059851.1"/>
</dbReference>
<evidence type="ECO:0000313" key="5">
    <source>
        <dbReference type="EMBL" id="QMW23750.1"/>
    </source>
</evidence>
<dbReference type="EC" id="3.7.1.3" evidence="4"/>
<keyword evidence="6" id="KW-1185">Reference proteome</keyword>
<keyword evidence="1 4" id="KW-0662">Pyridine nucleotide biosynthesis</keyword>
<dbReference type="Gene3D" id="3.40.640.10">
    <property type="entry name" value="Type I PLP-dependent aspartate aminotransferase-like (Major domain)"/>
    <property type="match status" value="1"/>
</dbReference>
<dbReference type="PANTHER" id="PTHR14084">
    <property type="entry name" value="KYNURENINASE"/>
    <property type="match status" value="1"/>
</dbReference>
<dbReference type="InterPro" id="IPR015422">
    <property type="entry name" value="PyrdxlP-dep_Trfase_small"/>
</dbReference>
<comment type="subunit">
    <text evidence="4">Homodimer.</text>
</comment>
<dbReference type="GO" id="GO:0008483">
    <property type="term" value="F:transaminase activity"/>
    <property type="evidence" value="ECO:0007669"/>
    <property type="project" value="UniProtKB-KW"/>
</dbReference>
<dbReference type="KEGG" id="sand:H3309_04505"/>
<keyword evidence="3 4" id="KW-0663">Pyridoxal phosphate</keyword>
<keyword evidence="2 4" id="KW-0378">Hydrolase</keyword>
<comment type="pathway">
    <text evidence="4">Cofactor biosynthesis; NAD(+) biosynthesis; quinolinate from L-kynurenine: step 2/3.</text>
</comment>
<name>A0A7G5IK58_9SPHN</name>
<dbReference type="InterPro" id="IPR010111">
    <property type="entry name" value="Kynureninase"/>
</dbReference>
<dbReference type="GO" id="GO:0009435">
    <property type="term" value="P:NAD+ biosynthetic process"/>
    <property type="evidence" value="ECO:0007669"/>
    <property type="project" value="UniProtKB-UniPathway"/>
</dbReference>
<dbReference type="UniPathway" id="UPA00253">
    <property type="reaction ID" value="UER00329"/>
</dbReference>
<dbReference type="GO" id="GO:0097053">
    <property type="term" value="P:L-kynurenine catabolic process"/>
    <property type="evidence" value="ECO:0007669"/>
    <property type="project" value="UniProtKB-UniPathway"/>
</dbReference>
<dbReference type="Pfam" id="PF22580">
    <property type="entry name" value="KYNU_C"/>
    <property type="match status" value="1"/>
</dbReference>
<dbReference type="InterPro" id="IPR015424">
    <property type="entry name" value="PyrdxlP-dep_Trfase"/>
</dbReference>
<comment type="cofactor">
    <cofactor evidence="4">
        <name>pyridoxal 5'-phosphate</name>
        <dbReference type="ChEBI" id="CHEBI:597326"/>
    </cofactor>
</comment>
<dbReference type="EMBL" id="CP059851">
    <property type="protein sequence ID" value="QMW23750.1"/>
    <property type="molecule type" value="Genomic_DNA"/>
</dbReference>
<comment type="catalytic activity">
    <reaction evidence="4">
        <text>L-kynurenine + H2O = anthranilate + L-alanine + H(+)</text>
        <dbReference type="Rhea" id="RHEA:16813"/>
        <dbReference type="ChEBI" id="CHEBI:15377"/>
        <dbReference type="ChEBI" id="CHEBI:15378"/>
        <dbReference type="ChEBI" id="CHEBI:16567"/>
        <dbReference type="ChEBI" id="CHEBI:57959"/>
        <dbReference type="ChEBI" id="CHEBI:57972"/>
        <dbReference type="EC" id="3.7.1.3"/>
    </reaction>
</comment>
<dbReference type="PIRSF" id="PIRSF038800">
    <property type="entry name" value="KYNU"/>
    <property type="match status" value="1"/>
</dbReference>
<organism evidence="5 6">
    <name type="scientific">Sandaracinobacteroides saxicola</name>
    <dbReference type="NCBI Taxonomy" id="2759707"/>
    <lineage>
        <taxon>Bacteria</taxon>
        <taxon>Pseudomonadati</taxon>
        <taxon>Pseudomonadota</taxon>
        <taxon>Alphaproteobacteria</taxon>
        <taxon>Sphingomonadales</taxon>
        <taxon>Sphingosinicellaceae</taxon>
        <taxon>Sandaracinobacteroides</taxon>
    </lineage>
</organism>
<dbReference type="SUPFAM" id="SSF53383">
    <property type="entry name" value="PLP-dependent transferases"/>
    <property type="match status" value="1"/>
</dbReference>
<comment type="pathway">
    <text evidence="4">Amino-acid degradation; L-kynurenine degradation; L-alanine and anthranilate from L-kynurenine: step 1/1.</text>
</comment>
<gene>
    <name evidence="5" type="ORF">H3309_04505</name>
</gene>
<dbReference type="PANTHER" id="PTHR14084:SF0">
    <property type="entry name" value="KYNURENINASE"/>
    <property type="match status" value="1"/>
</dbReference>
<comment type="similarity">
    <text evidence="4">Belongs to the kynureninase family.</text>
</comment>
<protein>
    <recommendedName>
        <fullName evidence="4">Kynureninase</fullName>
        <ecNumber evidence="4">3.7.1.3</ecNumber>
    </recommendedName>
</protein>
<comment type="function">
    <text evidence="4">Catalyzes the cleavage of L-kynurenine (L-Kyn) and L-3-hydroxykynurenine (L-3OHKyn) into anthranilic acid (AA) and 3-hydroxyanthranilic acid (3-OHAA), respectively.</text>
</comment>
<keyword evidence="5" id="KW-0032">Aminotransferase</keyword>
<evidence type="ECO:0000313" key="6">
    <source>
        <dbReference type="Proteomes" id="UP000515292"/>
    </source>
</evidence>